<organism evidence="1 2">
    <name type="scientific">Carbonactinospora thermoautotrophica</name>
    <dbReference type="NCBI Taxonomy" id="1469144"/>
    <lineage>
        <taxon>Bacteria</taxon>
        <taxon>Bacillati</taxon>
        <taxon>Actinomycetota</taxon>
        <taxon>Actinomycetes</taxon>
        <taxon>Kitasatosporales</taxon>
        <taxon>Carbonactinosporaceae</taxon>
        <taxon>Carbonactinospora</taxon>
    </lineage>
</organism>
<dbReference type="RefSeq" id="WP_067071795.1">
    <property type="nucleotide sequence ID" value="NZ_JYIJ01000019.1"/>
</dbReference>
<dbReference type="Proteomes" id="UP000070659">
    <property type="component" value="Unassembled WGS sequence"/>
</dbReference>
<gene>
    <name evidence="1" type="ORF">TH66_22330</name>
</gene>
<reference evidence="1 2" key="1">
    <citation type="submission" date="2015-02" db="EMBL/GenBank/DDBJ databases">
        <title>Physiological reanalysis, assessment of diazotrophy, and genome sequences of multiple isolates of Streptomyces thermoautotrophicus.</title>
        <authorList>
            <person name="MacKellar D.C."/>
            <person name="Lieber L."/>
            <person name="Norman J."/>
            <person name="Bolger A."/>
            <person name="Tobin C."/>
            <person name="Murray J.W."/>
            <person name="Prell J."/>
        </authorList>
    </citation>
    <scope>NUCLEOTIDE SEQUENCE [LARGE SCALE GENOMIC DNA]</scope>
    <source>
        <strain evidence="1 2">UBT1</strain>
    </source>
</reference>
<name>A0A132MJY0_9ACTN</name>
<dbReference type="PATRIC" id="fig|1469144.8.peg.1115"/>
<evidence type="ECO:0000313" key="2">
    <source>
        <dbReference type="Proteomes" id="UP000070659"/>
    </source>
</evidence>
<sequence length="131" mass="14184">MAVQVPIPVRFEDVFPAGAYAVAVEPVRDFEQSKGGAQVQARGKETRELLWSVEVIDPDPNAREKSVRVKIAAPHQPVLPEAAPGVPFRPVEFDGMTVTPYVNGNRRLAYSLRARGVRAPGQKSAAPAKQG</sequence>
<proteinExistence type="predicted"/>
<dbReference type="AlphaFoldDB" id="A0A132MJY0"/>
<protein>
    <submittedName>
        <fullName evidence="1">Plasmid replication, integration and excision activator</fullName>
    </submittedName>
</protein>
<accession>A0A132MJY0</accession>
<evidence type="ECO:0000313" key="1">
    <source>
        <dbReference type="EMBL" id="KWW98049.1"/>
    </source>
</evidence>
<comment type="caution">
    <text evidence="1">The sequence shown here is derived from an EMBL/GenBank/DDBJ whole genome shotgun (WGS) entry which is preliminary data.</text>
</comment>
<dbReference type="EMBL" id="JYIJ01000019">
    <property type="protein sequence ID" value="KWW98049.1"/>
    <property type="molecule type" value="Genomic_DNA"/>
</dbReference>